<dbReference type="Proteomes" id="UP000598426">
    <property type="component" value="Unassembled WGS sequence"/>
</dbReference>
<gene>
    <name evidence="2" type="ORF">IF188_10990</name>
</gene>
<comment type="caution">
    <text evidence="2">The sequence shown here is derived from an EMBL/GenBank/DDBJ whole genome shotgun (WGS) entry which is preliminary data.</text>
</comment>
<keyword evidence="3" id="KW-1185">Reference proteome</keyword>
<evidence type="ECO:0000313" key="2">
    <source>
        <dbReference type="EMBL" id="MBD3942221.1"/>
    </source>
</evidence>
<proteinExistence type="predicted"/>
<evidence type="ECO:0000256" key="1">
    <source>
        <dbReference type="SAM" id="MobiDB-lite"/>
    </source>
</evidence>
<dbReference type="EMBL" id="JACXZS010000006">
    <property type="protein sequence ID" value="MBD3942221.1"/>
    <property type="molecule type" value="Genomic_DNA"/>
</dbReference>
<name>A0ABR8NT64_9MICO</name>
<reference evidence="2 3" key="1">
    <citation type="submission" date="2020-09" db="EMBL/GenBank/DDBJ databases">
        <title>Isolation and identification of active actinomycetes.</title>
        <authorList>
            <person name="Li X."/>
        </authorList>
    </citation>
    <scope>NUCLEOTIDE SEQUENCE [LARGE SCALE GENOMIC DNA]</scope>
    <source>
        <strain evidence="2 3">NEAU-LLC</strain>
    </source>
</reference>
<dbReference type="RefSeq" id="WP_191171848.1">
    <property type="nucleotide sequence ID" value="NZ_JACXZS010000006.1"/>
</dbReference>
<feature type="region of interest" description="Disordered" evidence="1">
    <location>
        <begin position="129"/>
        <end position="148"/>
    </location>
</feature>
<evidence type="ECO:0000313" key="3">
    <source>
        <dbReference type="Proteomes" id="UP000598426"/>
    </source>
</evidence>
<accession>A0ABR8NT64</accession>
<protein>
    <submittedName>
        <fullName evidence="2">Uncharacterized protein</fullName>
    </submittedName>
</protein>
<sequence>MQEYGDLPVDCDTGYAFSLSRTTPEGWTLDGDADADGPTLGARTVEWLANREWTTQPVGTSDDGTTTVQARNEALHVGSLTIEIRDGAASADSLAVRATTNCYPGDPDELTAILIPGWPEDPVAHETPVSEPAGATPIFGFTEDGAAR</sequence>
<organism evidence="2 3">
    <name type="scientific">Microbacterium helvum</name>
    <dbReference type="NCBI Taxonomy" id="2773713"/>
    <lineage>
        <taxon>Bacteria</taxon>
        <taxon>Bacillati</taxon>
        <taxon>Actinomycetota</taxon>
        <taxon>Actinomycetes</taxon>
        <taxon>Micrococcales</taxon>
        <taxon>Microbacteriaceae</taxon>
        <taxon>Microbacterium</taxon>
    </lineage>
</organism>